<dbReference type="InterPro" id="IPR007168">
    <property type="entry name" value="Phageshock_PspC_N"/>
</dbReference>
<keyword evidence="3" id="KW-0902">Two-component regulatory system</keyword>
<feature type="domain" description="Histidine kinase/HSP90-like ATPase" evidence="6">
    <location>
        <begin position="329"/>
        <end position="422"/>
    </location>
</feature>
<dbReference type="Proteomes" id="UP000548476">
    <property type="component" value="Unassembled WGS sequence"/>
</dbReference>
<protein>
    <submittedName>
        <fullName evidence="8">Signal transduction histidine kinase/phage shock protein PspC (Stress-responsive transcriptional regulator)</fullName>
    </submittedName>
</protein>
<dbReference type="Gene3D" id="3.30.565.10">
    <property type="entry name" value="Histidine kinase-like ATPase, C-terminal domain"/>
    <property type="match status" value="1"/>
</dbReference>
<feature type="transmembrane region" description="Helical" evidence="5">
    <location>
        <begin position="166"/>
        <end position="187"/>
    </location>
</feature>
<evidence type="ECO:0000256" key="2">
    <source>
        <dbReference type="ARBA" id="ARBA00022777"/>
    </source>
</evidence>
<keyword evidence="5" id="KW-1133">Transmembrane helix</keyword>
<feature type="region of interest" description="Disordered" evidence="4">
    <location>
        <begin position="403"/>
        <end position="424"/>
    </location>
</feature>
<keyword evidence="5" id="KW-0812">Transmembrane</keyword>
<evidence type="ECO:0000256" key="1">
    <source>
        <dbReference type="ARBA" id="ARBA00022679"/>
    </source>
</evidence>
<dbReference type="AlphaFoldDB" id="A0A841FL65"/>
<organism evidence="8 9">
    <name type="scientific">Phytomonospora endophytica</name>
    <dbReference type="NCBI Taxonomy" id="714109"/>
    <lineage>
        <taxon>Bacteria</taxon>
        <taxon>Bacillati</taxon>
        <taxon>Actinomycetota</taxon>
        <taxon>Actinomycetes</taxon>
        <taxon>Micromonosporales</taxon>
        <taxon>Micromonosporaceae</taxon>
        <taxon>Phytomonospora</taxon>
    </lineage>
</organism>
<keyword evidence="5" id="KW-0472">Membrane</keyword>
<evidence type="ECO:0000256" key="4">
    <source>
        <dbReference type="SAM" id="MobiDB-lite"/>
    </source>
</evidence>
<comment type="caution">
    <text evidence="8">The sequence shown here is derived from an EMBL/GenBank/DDBJ whole genome shotgun (WGS) entry which is preliminary data.</text>
</comment>
<proteinExistence type="predicted"/>
<evidence type="ECO:0000259" key="7">
    <source>
        <dbReference type="Pfam" id="PF04024"/>
    </source>
</evidence>
<name>A0A841FL65_9ACTN</name>
<sequence length="424" mass="45157">MTAAMPAAPPPVAPAAEPRRLRRAVSGRMFTGVSRGLSNHLGVSVVPLRIGFMVASLFFGLGALLYVAYWAVLPRDADPAGVRRGRTDIRQIPAFIALGAGVLLVQITTGWGGTNMLLGWLIVLVVGGAGMIWQQADPAQRKRWAEQSKGAPWVGALFGRSGGRMLFLRIAGGALLILVGVVGVVAVVDPGDTGGEALLNSLIFTAVGIVGIGIVLGPMVWRALTELSTEREARVREQERAEVAGMIHDQVLHTLALIQRRAEDPREVARLARGQERTLRNWLYKPTAEPTEKLSAAIDQVAAEVDEAYGLTVDVVCVGDCDVDGPTVALVAATREALVNVARHAGVDTVSVYAEVEDEQVSVFVRDRGVGFSLEAVLDNEESDRHGVRGSILGRMKRHGGDARIISEPGGGTEVRLSMPRAEA</sequence>
<keyword evidence="9" id="KW-1185">Reference proteome</keyword>
<reference evidence="8 9" key="1">
    <citation type="submission" date="2020-08" db="EMBL/GenBank/DDBJ databases">
        <title>Genomic Encyclopedia of Type Strains, Phase IV (KMG-IV): sequencing the most valuable type-strain genomes for metagenomic binning, comparative biology and taxonomic classification.</title>
        <authorList>
            <person name="Goeker M."/>
        </authorList>
    </citation>
    <scope>NUCLEOTIDE SEQUENCE [LARGE SCALE GENOMIC DNA]</scope>
    <source>
        <strain evidence="8 9">YIM 65646</strain>
    </source>
</reference>
<keyword evidence="1" id="KW-0808">Transferase</keyword>
<accession>A0A841FL65</accession>
<gene>
    <name evidence="8" type="ORF">HNR73_004475</name>
</gene>
<keyword evidence="2 8" id="KW-0418">Kinase</keyword>
<feature type="domain" description="Phage shock protein PspC N-terminal" evidence="7">
    <location>
        <begin position="19"/>
        <end position="75"/>
    </location>
</feature>
<dbReference type="PANTHER" id="PTHR24421">
    <property type="entry name" value="NITRATE/NITRITE SENSOR PROTEIN NARX-RELATED"/>
    <property type="match status" value="1"/>
</dbReference>
<dbReference type="InterPro" id="IPR036890">
    <property type="entry name" value="HATPase_C_sf"/>
</dbReference>
<dbReference type="GO" id="GO:0000160">
    <property type="term" value="P:phosphorelay signal transduction system"/>
    <property type="evidence" value="ECO:0007669"/>
    <property type="project" value="UniProtKB-KW"/>
</dbReference>
<dbReference type="InterPro" id="IPR050482">
    <property type="entry name" value="Sensor_HK_TwoCompSys"/>
</dbReference>
<evidence type="ECO:0000256" key="5">
    <source>
        <dbReference type="SAM" id="Phobius"/>
    </source>
</evidence>
<feature type="transmembrane region" description="Helical" evidence="5">
    <location>
        <begin position="50"/>
        <end position="72"/>
    </location>
</feature>
<dbReference type="SUPFAM" id="SSF55874">
    <property type="entry name" value="ATPase domain of HSP90 chaperone/DNA topoisomerase II/histidine kinase"/>
    <property type="match status" value="1"/>
</dbReference>
<feature type="transmembrane region" description="Helical" evidence="5">
    <location>
        <begin position="199"/>
        <end position="221"/>
    </location>
</feature>
<evidence type="ECO:0000313" key="9">
    <source>
        <dbReference type="Proteomes" id="UP000548476"/>
    </source>
</evidence>
<evidence type="ECO:0000259" key="6">
    <source>
        <dbReference type="Pfam" id="PF02518"/>
    </source>
</evidence>
<dbReference type="Pfam" id="PF04024">
    <property type="entry name" value="PspC"/>
    <property type="match status" value="1"/>
</dbReference>
<feature type="transmembrane region" description="Helical" evidence="5">
    <location>
        <begin position="92"/>
        <end position="111"/>
    </location>
</feature>
<dbReference type="Pfam" id="PF02518">
    <property type="entry name" value="HATPase_c"/>
    <property type="match status" value="1"/>
</dbReference>
<dbReference type="InterPro" id="IPR003594">
    <property type="entry name" value="HATPase_dom"/>
</dbReference>
<dbReference type="GO" id="GO:0016301">
    <property type="term" value="F:kinase activity"/>
    <property type="evidence" value="ECO:0007669"/>
    <property type="project" value="UniProtKB-KW"/>
</dbReference>
<dbReference type="EMBL" id="JACHGT010000009">
    <property type="protein sequence ID" value="MBB6036604.1"/>
    <property type="molecule type" value="Genomic_DNA"/>
</dbReference>
<feature type="transmembrane region" description="Helical" evidence="5">
    <location>
        <begin position="117"/>
        <end position="133"/>
    </location>
</feature>
<dbReference type="PANTHER" id="PTHR24421:SF61">
    <property type="entry name" value="OXYGEN SENSOR HISTIDINE KINASE NREB"/>
    <property type="match status" value="1"/>
</dbReference>
<evidence type="ECO:0000256" key="3">
    <source>
        <dbReference type="ARBA" id="ARBA00023012"/>
    </source>
</evidence>
<evidence type="ECO:0000313" key="8">
    <source>
        <dbReference type="EMBL" id="MBB6036604.1"/>
    </source>
</evidence>